<proteinExistence type="predicted"/>
<dbReference type="EMBL" id="VJZC01000220">
    <property type="protein sequence ID" value="MPY60542.1"/>
    <property type="molecule type" value="Genomic_DNA"/>
</dbReference>
<dbReference type="InterPro" id="IPR036162">
    <property type="entry name" value="Resolvase-like_N_sf"/>
</dbReference>
<dbReference type="Gene3D" id="3.40.50.1390">
    <property type="entry name" value="Resolvase, N-terminal catalytic domain"/>
    <property type="match status" value="1"/>
</dbReference>
<comment type="caution">
    <text evidence="3">The sequence shown here is derived from an EMBL/GenBank/DDBJ whole genome shotgun (WGS) entry which is preliminary data.</text>
</comment>
<feature type="domain" description="Resolvase/invertase-type recombinase catalytic" evidence="2">
    <location>
        <begin position="2"/>
        <end position="102"/>
    </location>
</feature>
<reference evidence="3 4" key="1">
    <citation type="submission" date="2019-07" db="EMBL/GenBank/DDBJ databases">
        <title>New species of Amycolatopsis and Streptomyces.</title>
        <authorList>
            <person name="Duangmal K."/>
            <person name="Teo W.F.A."/>
            <person name="Lipun K."/>
        </authorList>
    </citation>
    <scope>NUCLEOTIDE SEQUENCE [LARGE SCALE GENOMIC DNA]</scope>
    <source>
        <strain evidence="3 4">NBRC 106415</strain>
    </source>
</reference>
<dbReference type="GO" id="GO:0000150">
    <property type="term" value="F:DNA strand exchange activity"/>
    <property type="evidence" value="ECO:0007669"/>
    <property type="project" value="InterPro"/>
</dbReference>
<name>A0A5N8XM77_9ACTN</name>
<dbReference type="Pfam" id="PF00239">
    <property type="entry name" value="Resolvase"/>
    <property type="match status" value="1"/>
</dbReference>
<accession>A0A5N8XM77</accession>
<evidence type="ECO:0000313" key="3">
    <source>
        <dbReference type="EMBL" id="MPY60542.1"/>
    </source>
</evidence>
<dbReference type="Proteomes" id="UP000400924">
    <property type="component" value="Unassembled WGS sequence"/>
</dbReference>
<dbReference type="GO" id="GO:0003677">
    <property type="term" value="F:DNA binding"/>
    <property type="evidence" value="ECO:0007669"/>
    <property type="project" value="InterPro"/>
</dbReference>
<dbReference type="InterPro" id="IPR006119">
    <property type="entry name" value="Resolv_N"/>
</dbReference>
<protein>
    <recommendedName>
        <fullName evidence="2">Resolvase/invertase-type recombinase catalytic domain-containing protein</fullName>
    </recommendedName>
</protein>
<evidence type="ECO:0000313" key="4">
    <source>
        <dbReference type="Proteomes" id="UP000400924"/>
    </source>
</evidence>
<sequence>MVAVFRDRASVLRESRPGLDRLLRRARGGEFTHVRVTHEDRLARFDTGWITALLERDQVQVDVLHPCGGTPGASEELLADFMMLGASFSGRMHGIPSHQARERSLEAAATPRAGQHSVGHQGGEVDGAAEDPAG</sequence>
<evidence type="ECO:0000259" key="2">
    <source>
        <dbReference type="Pfam" id="PF00239"/>
    </source>
</evidence>
<organism evidence="3 4">
    <name type="scientific">Streptomyces spongiae</name>
    <dbReference type="NCBI Taxonomy" id="565072"/>
    <lineage>
        <taxon>Bacteria</taxon>
        <taxon>Bacillati</taxon>
        <taxon>Actinomycetota</taxon>
        <taxon>Actinomycetes</taxon>
        <taxon>Kitasatosporales</taxon>
        <taxon>Streptomycetaceae</taxon>
        <taxon>Streptomyces</taxon>
    </lineage>
</organism>
<feature type="region of interest" description="Disordered" evidence="1">
    <location>
        <begin position="93"/>
        <end position="134"/>
    </location>
</feature>
<evidence type="ECO:0000256" key="1">
    <source>
        <dbReference type="SAM" id="MobiDB-lite"/>
    </source>
</evidence>
<keyword evidence="4" id="KW-1185">Reference proteome</keyword>
<gene>
    <name evidence="3" type="ORF">FNH08_26315</name>
</gene>
<dbReference type="AlphaFoldDB" id="A0A5N8XM77"/>
<dbReference type="SUPFAM" id="SSF53041">
    <property type="entry name" value="Resolvase-like"/>
    <property type="match status" value="1"/>
</dbReference>